<reference evidence="2" key="1">
    <citation type="submission" date="2016-04" db="EMBL/GenBank/DDBJ databases">
        <title>Draft genome sequence of Paludibacter jiangxiensis strain NM7.</title>
        <authorList>
            <person name="Qiu Y."/>
            <person name="Matsuura N."/>
            <person name="Ohashi A."/>
            <person name="Tourlousse M.D."/>
            <person name="Sekiguchi Y."/>
        </authorList>
    </citation>
    <scope>NUCLEOTIDE SEQUENCE [LARGE SCALE GENOMIC DNA]</scope>
    <source>
        <strain evidence="2">NM7</strain>
    </source>
</reference>
<dbReference type="EMBL" id="BDCR01000004">
    <property type="protein sequence ID" value="GAT63651.1"/>
    <property type="molecule type" value="Genomic_DNA"/>
</dbReference>
<name>A0A171AFL9_9BACT</name>
<gene>
    <name evidence="1" type="ORF">PJIAN_4190</name>
</gene>
<proteinExistence type="predicted"/>
<protein>
    <submittedName>
        <fullName evidence="1">Uncharacterized protein</fullName>
    </submittedName>
</protein>
<reference evidence="2" key="2">
    <citation type="journal article" date="2017" name="Genome Announc.">
        <title>Draft genome sequence of Paludibacter jiangxiensis NM7(T), a propionate-producing fermentative bacterium.</title>
        <authorList>
            <person name="Qiu Y.-L."/>
            <person name="Tourlousse D.M."/>
            <person name="Matsuura N."/>
            <person name="Ohashi A."/>
            <person name="Sekiguchi Y."/>
        </authorList>
    </citation>
    <scope>NUCLEOTIDE SEQUENCE [LARGE SCALE GENOMIC DNA]</scope>
    <source>
        <strain evidence="2">NM7</strain>
    </source>
</reference>
<dbReference type="Proteomes" id="UP000076586">
    <property type="component" value="Unassembled WGS sequence"/>
</dbReference>
<keyword evidence="2" id="KW-1185">Reference proteome</keyword>
<dbReference type="RefSeq" id="WP_068705057.1">
    <property type="nucleotide sequence ID" value="NZ_BDCR01000004.1"/>
</dbReference>
<comment type="caution">
    <text evidence="1">The sequence shown here is derived from an EMBL/GenBank/DDBJ whole genome shotgun (WGS) entry which is preliminary data.</text>
</comment>
<evidence type="ECO:0000313" key="1">
    <source>
        <dbReference type="EMBL" id="GAT63651.1"/>
    </source>
</evidence>
<evidence type="ECO:0000313" key="2">
    <source>
        <dbReference type="Proteomes" id="UP000076586"/>
    </source>
</evidence>
<dbReference type="STRING" id="681398.PJIAN_4190"/>
<dbReference type="AlphaFoldDB" id="A0A171AFL9"/>
<organism evidence="1 2">
    <name type="scientific">Paludibacter jiangxiensis</name>
    <dbReference type="NCBI Taxonomy" id="681398"/>
    <lineage>
        <taxon>Bacteria</taxon>
        <taxon>Pseudomonadati</taxon>
        <taxon>Bacteroidota</taxon>
        <taxon>Bacteroidia</taxon>
        <taxon>Bacteroidales</taxon>
        <taxon>Paludibacteraceae</taxon>
        <taxon>Paludibacter</taxon>
    </lineage>
</organism>
<sequence length="68" mass="7847">MAKVRIEIEEDFSMTLNVADEIYEEYLKQIKPGMTGSEKFSLISRLSQDFKSMNEAVENLKSLLTNKN</sequence>
<accession>A0A171AFL9</accession>